<evidence type="ECO:0000313" key="2">
    <source>
        <dbReference type="EMBL" id="ROR65836.1"/>
    </source>
</evidence>
<dbReference type="PANTHER" id="PTHR18964:SF149">
    <property type="entry name" value="BIFUNCTIONAL UDP-N-ACETYLGLUCOSAMINE 2-EPIMERASE_N-ACETYLMANNOSAMINE KINASE"/>
    <property type="match status" value="1"/>
</dbReference>
<comment type="caution">
    <text evidence="2">The sequence shown here is derived from an EMBL/GenBank/DDBJ whole genome shotgun (WGS) entry which is preliminary data.</text>
</comment>
<gene>
    <name evidence="2" type="ORF">EDD26_1206</name>
</gene>
<dbReference type="SUPFAM" id="SSF53067">
    <property type="entry name" value="Actin-like ATPase domain"/>
    <property type="match status" value="1"/>
</dbReference>
<accession>A0A3N2AS73</accession>
<dbReference type="InterPro" id="IPR036390">
    <property type="entry name" value="WH_DNA-bd_sf"/>
</dbReference>
<dbReference type="InterPro" id="IPR000600">
    <property type="entry name" value="ROK"/>
</dbReference>
<dbReference type="Gene3D" id="1.10.10.10">
    <property type="entry name" value="Winged helix-like DNA-binding domain superfamily/Winged helix DNA-binding domain"/>
    <property type="match status" value="1"/>
</dbReference>
<dbReference type="InterPro" id="IPR043129">
    <property type="entry name" value="ATPase_NBD"/>
</dbReference>
<evidence type="ECO:0000313" key="3">
    <source>
        <dbReference type="Proteomes" id="UP000275456"/>
    </source>
</evidence>
<keyword evidence="3" id="KW-1185">Reference proteome</keyword>
<dbReference type="RefSeq" id="WP_170165549.1">
    <property type="nucleotide sequence ID" value="NZ_RKHJ01000001.1"/>
</dbReference>
<sequence length="388" mass="39895">MSERSRNLASVFDALLSHDIATRGDLVAASALSKATVSRLVDDLAAQGLVVPADLAPHASKRGRRPEGLTIPRSLGHVIGVSLGLQSTGVLATDIVGRELAWATEATPTWDSRAAAVSWLATRIDVASRASGAPLRGVAVAVPARVLRGVEISRPPLTFGPLAGTDFALELAAAVGAPVTFDSDANMALAGLTMEGVVPGTVGPVLLNMSTVLTVAMRRRDGSSARGFSSAFGDFSLLPFHDPAADSTLGALLSTHGLESYASLRGVQLGHVDELWTELDPQADGIRSTFAAALVAALRVVAVMADPPVVVLAGRLVPLVELMLPAVAAQLSEQLAEPPRIITADPSTRGHSTSAGAALIARRAVQRSISSRIAGDAGERPPAVGPTD</sequence>
<keyword evidence="2" id="KW-0418">Kinase</keyword>
<dbReference type="Proteomes" id="UP000275456">
    <property type="component" value="Unassembled WGS sequence"/>
</dbReference>
<dbReference type="GO" id="GO:0016301">
    <property type="term" value="F:kinase activity"/>
    <property type="evidence" value="ECO:0007669"/>
    <property type="project" value="UniProtKB-KW"/>
</dbReference>
<reference evidence="2 3" key="1">
    <citation type="submission" date="2018-11" db="EMBL/GenBank/DDBJ databases">
        <title>Sequencing the genomes of 1000 actinobacteria strains.</title>
        <authorList>
            <person name="Klenk H.-P."/>
        </authorList>
    </citation>
    <scope>NUCLEOTIDE SEQUENCE [LARGE SCALE GENOMIC DNA]</scope>
    <source>
        <strain evidence="2 3">DSM 9580</strain>
    </source>
</reference>
<organism evidence="2 3">
    <name type="scientific">Agrococcus jenensis</name>
    <dbReference type="NCBI Taxonomy" id="46353"/>
    <lineage>
        <taxon>Bacteria</taxon>
        <taxon>Bacillati</taxon>
        <taxon>Actinomycetota</taxon>
        <taxon>Actinomycetes</taxon>
        <taxon>Micrococcales</taxon>
        <taxon>Microbacteriaceae</taxon>
        <taxon>Agrococcus</taxon>
    </lineage>
</organism>
<proteinExistence type="inferred from homology"/>
<dbReference type="SUPFAM" id="SSF46785">
    <property type="entry name" value="Winged helix' DNA-binding domain"/>
    <property type="match status" value="1"/>
</dbReference>
<comment type="similarity">
    <text evidence="1">Belongs to the ROK (NagC/XylR) family.</text>
</comment>
<dbReference type="AlphaFoldDB" id="A0A3N2AS73"/>
<dbReference type="Gene3D" id="3.30.420.40">
    <property type="match status" value="2"/>
</dbReference>
<keyword evidence="2" id="KW-0808">Transferase</keyword>
<dbReference type="InterPro" id="IPR036388">
    <property type="entry name" value="WH-like_DNA-bd_sf"/>
</dbReference>
<name>A0A3N2AS73_9MICO</name>
<evidence type="ECO:0000256" key="1">
    <source>
        <dbReference type="ARBA" id="ARBA00006479"/>
    </source>
</evidence>
<dbReference type="EMBL" id="RKHJ01000001">
    <property type="protein sequence ID" value="ROR65836.1"/>
    <property type="molecule type" value="Genomic_DNA"/>
</dbReference>
<protein>
    <submittedName>
        <fullName evidence="2">Putative NBD/HSP70 family sugar kinase</fullName>
    </submittedName>
</protein>
<dbReference type="PANTHER" id="PTHR18964">
    <property type="entry name" value="ROK (REPRESSOR, ORF, KINASE) FAMILY"/>
    <property type="match status" value="1"/>
</dbReference>